<dbReference type="Proteomes" id="UP000075357">
    <property type="component" value="Unassembled WGS sequence"/>
</dbReference>
<evidence type="ECO:0000313" key="2">
    <source>
        <dbReference type="EMBL" id="KXZ61594.1"/>
    </source>
</evidence>
<keyword evidence="3" id="KW-1185">Reference proteome</keyword>
<protein>
    <submittedName>
        <fullName evidence="2">Putative aminoacrylate hydrolase RutD</fullName>
    </submittedName>
</protein>
<dbReference type="Pfam" id="PF00561">
    <property type="entry name" value="Abhydrolase_1"/>
    <property type="match status" value="1"/>
</dbReference>
<reference evidence="2 3" key="1">
    <citation type="submission" date="2016-01" db="EMBL/GenBank/DDBJ databases">
        <title>Draft genome sequences of Microbacterium laevaniformans LCDC 91-0039 and the type strain of Microbacterium hominis LCDC 84-209.</title>
        <authorList>
            <person name="Bernier A.-M."/>
            <person name="Bernard K."/>
        </authorList>
    </citation>
    <scope>NUCLEOTIDE SEQUENCE [LARGE SCALE GENOMIC DNA]</scope>
    <source>
        <strain evidence="2 3">LCDC 91-0039</strain>
    </source>
</reference>
<evidence type="ECO:0000259" key="1">
    <source>
        <dbReference type="Pfam" id="PF00561"/>
    </source>
</evidence>
<keyword evidence="2" id="KW-0378">Hydrolase</keyword>
<dbReference type="Gene3D" id="3.40.50.1820">
    <property type="entry name" value="alpha/beta hydrolase"/>
    <property type="match status" value="1"/>
</dbReference>
<dbReference type="SUPFAM" id="SSF53474">
    <property type="entry name" value="alpha/beta-Hydrolases"/>
    <property type="match status" value="1"/>
</dbReference>
<dbReference type="InterPro" id="IPR000073">
    <property type="entry name" value="AB_hydrolase_1"/>
</dbReference>
<feature type="domain" description="AB hydrolase-1" evidence="1">
    <location>
        <begin position="64"/>
        <end position="135"/>
    </location>
</feature>
<organism evidence="2 3">
    <name type="scientific">Microbacterium laevaniformans</name>
    <dbReference type="NCBI Taxonomy" id="36807"/>
    <lineage>
        <taxon>Bacteria</taxon>
        <taxon>Bacillati</taxon>
        <taxon>Actinomycetota</taxon>
        <taxon>Actinomycetes</taxon>
        <taxon>Micrococcales</taxon>
        <taxon>Microbacteriaceae</taxon>
        <taxon>Microbacterium</taxon>
    </lineage>
</organism>
<comment type="caution">
    <text evidence="2">The sequence shown here is derived from an EMBL/GenBank/DDBJ whole genome shotgun (WGS) entry which is preliminary data.</text>
</comment>
<dbReference type="GO" id="GO:0016787">
    <property type="term" value="F:hydrolase activity"/>
    <property type="evidence" value="ECO:0007669"/>
    <property type="project" value="UniProtKB-KW"/>
</dbReference>
<accession>A0A150HI65</accession>
<dbReference type="InterPro" id="IPR029058">
    <property type="entry name" value="AB_hydrolase_fold"/>
</dbReference>
<dbReference type="PANTHER" id="PTHR43798">
    <property type="entry name" value="MONOACYLGLYCEROL LIPASE"/>
    <property type="match status" value="1"/>
</dbReference>
<dbReference type="EMBL" id="LRAD01000016">
    <property type="protein sequence ID" value="KXZ61594.1"/>
    <property type="molecule type" value="Genomic_DNA"/>
</dbReference>
<name>A0A150HI65_9MICO</name>
<gene>
    <name evidence="2" type="primary">rutD_1</name>
    <name evidence="2" type="ORF">Mlaev_00351</name>
</gene>
<evidence type="ECO:0000313" key="3">
    <source>
        <dbReference type="Proteomes" id="UP000075357"/>
    </source>
</evidence>
<dbReference type="AlphaFoldDB" id="A0A150HI65"/>
<proteinExistence type="predicted"/>
<dbReference type="STRING" id="36807.Mlaev_00351"/>
<dbReference type="RefSeq" id="WP_061681389.1">
    <property type="nucleotide sequence ID" value="NZ_LRAD01000016.1"/>
</dbReference>
<dbReference type="PATRIC" id="fig|36807.3.peg.367"/>
<sequence length="228" mass="24364">MTENLRQIFDADVRDISYLDEGTGPAIVLLPEAGLDFAYFGALASILVEEDFRVVRIATRRSTATTLHELAQDVVDVLDHLQISEAWIGGHGFGGAVARTVAIDHHDHVSGVLLLGVAHDAPSGDDFDAEVRAVFGDSFSPQADVRQMQADALATTDGAAWQPVAHATPVLVVQGAADRVTPVEAGEALRETAPGLVSVKAVDGAGHFFPLTHPGETSWFIEDYLDWD</sequence>
<dbReference type="InterPro" id="IPR050266">
    <property type="entry name" value="AB_hydrolase_sf"/>
</dbReference>